<dbReference type="Pfam" id="PF00581">
    <property type="entry name" value="Rhodanese"/>
    <property type="match status" value="2"/>
</dbReference>
<dbReference type="Gene3D" id="3.60.15.10">
    <property type="entry name" value="Ribonuclease Z/Hydroxyacylglutathione hydrolase-like"/>
    <property type="match status" value="1"/>
</dbReference>
<feature type="domain" description="Rhodanese" evidence="2">
    <location>
        <begin position="260"/>
        <end position="349"/>
    </location>
</feature>
<evidence type="ECO:0000256" key="1">
    <source>
        <dbReference type="ARBA" id="ARBA00022723"/>
    </source>
</evidence>
<proteinExistence type="predicted"/>
<dbReference type="PANTHER" id="PTHR43084">
    <property type="entry name" value="PERSULFIDE DIOXYGENASE ETHE1"/>
    <property type="match status" value="1"/>
</dbReference>
<dbReference type="SMART" id="SM00450">
    <property type="entry name" value="RHOD"/>
    <property type="match status" value="2"/>
</dbReference>
<dbReference type="SUPFAM" id="SSF56281">
    <property type="entry name" value="Metallo-hydrolase/oxidoreductase"/>
    <property type="match status" value="1"/>
</dbReference>
<dbReference type="InterPro" id="IPR001279">
    <property type="entry name" value="Metallo-B-lactamas"/>
</dbReference>
<gene>
    <name evidence="3" type="ORF">XE07_1789</name>
</gene>
<dbReference type="GO" id="GO:0006749">
    <property type="term" value="P:glutathione metabolic process"/>
    <property type="evidence" value="ECO:0007669"/>
    <property type="project" value="InterPro"/>
</dbReference>
<sequence>MLFERVESEGLAHYSYIVGDGNEAVVIDPRRDCEIYPKMASKEGMRITSVFETHRNEDYVVGSVELSSRTGAEIWHADGQLDYRYGEAIEDGMTMRIGRFKLEAISTPGHTPGSMSYLLRDAGGDPWVVFTGDALFAGDLGRVDLLGMDRVEEMARQLYDSVFEKLLPLGDEVIACPAHGAGSVCAASIADRKWTTLGIERKRNPKLQVKGVEEFVSLMAVELERPPYFREMERLNLAGAPLLCTVLDPAPLSPKEFAARAEEDVVLDTRMELAFGAAHIPGSLSIWLGGVPSFAGWFLPYDKKIMLVDESGDHDQAARRLRRLGYDNLPGYLAGGMVGWHMAGRESRSIATADVHDLCARLDREEKRKAWILDVRGADELESSGRIRGAHHIHITQLPQRLAEVPRDQPVYIFCGSGLRSMVAASILQREGWENMTVILGGIAGWSSVTCPVVR</sequence>
<dbReference type="GO" id="GO:0050313">
    <property type="term" value="F:sulfur dioxygenase activity"/>
    <property type="evidence" value="ECO:0007669"/>
    <property type="project" value="InterPro"/>
</dbReference>
<organism evidence="3 4">
    <name type="scientific">Methanothrix harundinacea</name>
    <dbReference type="NCBI Taxonomy" id="301375"/>
    <lineage>
        <taxon>Archaea</taxon>
        <taxon>Methanobacteriati</taxon>
        <taxon>Methanobacteriota</taxon>
        <taxon>Stenosarchaea group</taxon>
        <taxon>Methanomicrobia</taxon>
        <taxon>Methanotrichales</taxon>
        <taxon>Methanotrichaceae</taxon>
        <taxon>Methanothrix</taxon>
    </lineage>
</organism>
<comment type="caution">
    <text evidence="3">The sequence shown here is derived from an EMBL/GenBank/DDBJ whole genome shotgun (WGS) entry which is preliminary data.</text>
</comment>
<dbReference type="InterPro" id="IPR044528">
    <property type="entry name" value="POD-like_MBL-fold"/>
</dbReference>
<name>A0A101IHZ8_9EURY</name>
<dbReference type="SMART" id="SM00849">
    <property type="entry name" value="Lactamase_B"/>
    <property type="match status" value="1"/>
</dbReference>
<keyword evidence="1" id="KW-0479">Metal-binding</keyword>
<dbReference type="Gene3D" id="3.40.250.10">
    <property type="entry name" value="Rhodanese-like domain"/>
    <property type="match status" value="2"/>
</dbReference>
<feature type="domain" description="Rhodanese" evidence="2">
    <location>
        <begin position="366"/>
        <end position="455"/>
    </location>
</feature>
<dbReference type="PATRIC" id="fig|301375.6.peg.1220"/>
<dbReference type="SUPFAM" id="SSF52821">
    <property type="entry name" value="Rhodanese/Cell cycle control phosphatase"/>
    <property type="match status" value="2"/>
</dbReference>
<dbReference type="CDD" id="cd07724">
    <property type="entry name" value="POD-like_MBL-fold"/>
    <property type="match status" value="1"/>
</dbReference>
<evidence type="ECO:0000313" key="4">
    <source>
        <dbReference type="Proteomes" id="UP000053961"/>
    </source>
</evidence>
<dbReference type="GO" id="GO:0070813">
    <property type="term" value="P:hydrogen sulfide metabolic process"/>
    <property type="evidence" value="ECO:0007669"/>
    <property type="project" value="TreeGrafter"/>
</dbReference>
<dbReference type="GO" id="GO:0046872">
    <property type="term" value="F:metal ion binding"/>
    <property type="evidence" value="ECO:0007669"/>
    <property type="project" value="UniProtKB-KW"/>
</dbReference>
<dbReference type="InterPro" id="IPR036866">
    <property type="entry name" value="RibonucZ/Hydroxyglut_hydro"/>
</dbReference>
<dbReference type="CDD" id="cd00158">
    <property type="entry name" value="RHOD"/>
    <property type="match status" value="2"/>
</dbReference>
<dbReference type="EMBL" id="LGHB01000034">
    <property type="protein sequence ID" value="KUK95479.1"/>
    <property type="molecule type" value="Genomic_DNA"/>
</dbReference>
<evidence type="ECO:0000313" key="3">
    <source>
        <dbReference type="EMBL" id="KUK95479.1"/>
    </source>
</evidence>
<dbReference type="Pfam" id="PF00753">
    <property type="entry name" value="Lactamase_B"/>
    <property type="match status" value="1"/>
</dbReference>
<dbReference type="PANTHER" id="PTHR43084:SF1">
    <property type="entry name" value="PERSULFIDE DIOXYGENASE ETHE1, MITOCHONDRIAL"/>
    <property type="match status" value="1"/>
</dbReference>
<protein>
    <submittedName>
        <fullName evidence="3">Beta-lactamase domain protein</fullName>
    </submittedName>
</protein>
<dbReference type="PROSITE" id="PS50206">
    <property type="entry name" value="RHODANESE_3"/>
    <property type="match status" value="2"/>
</dbReference>
<dbReference type="AlphaFoldDB" id="A0A101IHZ8"/>
<dbReference type="InterPro" id="IPR051682">
    <property type="entry name" value="Mito_Persulfide_Diox"/>
</dbReference>
<dbReference type="Proteomes" id="UP000053961">
    <property type="component" value="Unassembled WGS sequence"/>
</dbReference>
<evidence type="ECO:0000259" key="2">
    <source>
        <dbReference type="PROSITE" id="PS50206"/>
    </source>
</evidence>
<reference evidence="4" key="1">
    <citation type="journal article" date="2015" name="MBio">
        <title>Genome-Resolved Metagenomic Analysis Reveals Roles for Candidate Phyla and Other Microbial Community Members in Biogeochemical Transformations in Oil Reservoirs.</title>
        <authorList>
            <person name="Hu P."/>
            <person name="Tom L."/>
            <person name="Singh A."/>
            <person name="Thomas B.C."/>
            <person name="Baker B.J."/>
            <person name="Piceno Y.M."/>
            <person name="Andersen G.L."/>
            <person name="Banfield J.F."/>
        </authorList>
    </citation>
    <scope>NUCLEOTIDE SEQUENCE [LARGE SCALE GENOMIC DNA]</scope>
</reference>
<accession>A0A101IHZ8</accession>
<dbReference type="InterPro" id="IPR001763">
    <property type="entry name" value="Rhodanese-like_dom"/>
</dbReference>
<dbReference type="InterPro" id="IPR036873">
    <property type="entry name" value="Rhodanese-like_dom_sf"/>
</dbReference>